<accession>A0A8S4EFR2</accession>
<keyword evidence="3" id="KW-0804">Transcription</keyword>
<feature type="domain" description="T-box" evidence="6">
    <location>
        <begin position="43"/>
        <end position="68"/>
    </location>
</feature>
<dbReference type="GO" id="GO:0003700">
    <property type="term" value="F:DNA-binding transcription factor activity"/>
    <property type="evidence" value="ECO:0007669"/>
    <property type="project" value="InterPro"/>
</dbReference>
<dbReference type="InterPro" id="IPR036960">
    <property type="entry name" value="T-box_sf"/>
</dbReference>
<name>A0A8S4EFR2_PLUXY</name>
<comment type="caution">
    <text evidence="7">The sequence shown here is derived from an EMBL/GenBank/DDBJ whole genome shotgun (WGS) entry which is preliminary data.</text>
</comment>
<gene>
    <name evidence="7" type="ORF">PLXY2_LOCUS5518</name>
</gene>
<evidence type="ECO:0000313" key="7">
    <source>
        <dbReference type="EMBL" id="CAG9114773.1"/>
    </source>
</evidence>
<dbReference type="GO" id="GO:0006357">
    <property type="term" value="P:regulation of transcription by RNA polymerase II"/>
    <property type="evidence" value="ECO:0007669"/>
    <property type="project" value="UniProtKB-ARBA"/>
</dbReference>
<dbReference type="InterPro" id="IPR018186">
    <property type="entry name" value="TF_T-box_CS"/>
</dbReference>
<dbReference type="PROSITE" id="PS01283">
    <property type="entry name" value="TBOX_1"/>
    <property type="match status" value="1"/>
</dbReference>
<evidence type="ECO:0000256" key="1">
    <source>
        <dbReference type="ARBA" id="ARBA00023015"/>
    </source>
</evidence>
<dbReference type="Proteomes" id="UP000653454">
    <property type="component" value="Unassembled WGS sequence"/>
</dbReference>
<keyword evidence="8" id="KW-1185">Reference proteome</keyword>
<dbReference type="PROSITE" id="PS50252">
    <property type="entry name" value="TBOX_3"/>
    <property type="match status" value="1"/>
</dbReference>
<evidence type="ECO:0000313" key="8">
    <source>
        <dbReference type="Proteomes" id="UP000653454"/>
    </source>
</evidence>
<evidence type="ECO:0000259" key="6">
    <source>
        <dbReference type="PROSITE" id="PS50252"/>
    </source>
</evidence>
<dbReference type="EMBL" id="CAJHNJ030000016">
    <property type="protein sequence ID" value="CAG9114773.1"/>
    <property type="molecule type" value="Genomic_DNA"/>
</dbReference>
<evidence type="ECO:0000256" key="2">
    <source>
        <dbReference type="ARBA" id="ARBA00023125"/>
    </source>
</evidence>
<dbReference type="GO" id="GO:0005634">
    <property type="term" value="C:nucleus"/>
    <property type="evidence" value="ECO:0007669"/>
    <property type="project" value="UniProtKB-SubCell"/>
</dbReference>
<comment type="caution">
    <text evidence="5">Lacks conserved residue(s) required for the propagation of feature annotation.</text>
</comment>
<dbReference type="SUPFAM" id="SSF49417">
    <property type="entry name" value="p53-like transcription factors"/>
    <property type="match status" value="1"/>
</dbReference>
<dbReference type="GO" id="GO:0045893">
    <property type="term" value="P:positive regulation of DNA-templated transcription"/>
    <property type="evidence" value="ECO:0007669"/>
    <property type="project" value="InterPro"/>
</dbReference>
<evidence type="ECO:0000256" key="4">
    <source>
        <dbReference type="ARBA" id="ARBA00023242"/>
    </source>
</evidence>
<reference evidence="7" key="1">
    <citation type="submission" date="2020-11" db="EMBL/GenBank/DDBJ databases">
        <authorList>
            <person name="Whiteford S."/>
        </authorList>
    </citation>
    <scope>NUCLEOTIDE SEQUENCE</scope>
</reference>
<dbReference type="AlphaFoldDB" id="A0A8S4EFR2"/>
<dbReference type="GO" id="GO:0003677">
    <property type="term" value="F:DNA binding"/>
    <property type="evidence" value="ECO:0007669"/>
    <property type="project" value="UniProtKB-UniRule"/>
</dbReference>
<comment type="subcellular location">
    <subcellularLocation>
        <location evidence="5">Nucleus</location>
    </subcellularLocation>
</comment>
<evidence type="ECO:0000256" key="5">
    <source>
        <dbReference type="PROSITE-ProRule" id="PRU00201"/>
    </source>
</evidence>
<protein>
    <submittedName>
        <fullName evidence="7">(diamondback moth) hypothetical protein</fullName>
    </submittedName>
</protein>
<evidence type="ECO:0000256" key="3">
    <source>
        <dbReference type="ARBA" id="ARBA00023163"/>
    </source>
</evidence>
<keyword evidence="4 5" id="KW-0539">Nucleus</keyword>
<dbReference type="Gene3D" id="2.60.40.820">
    <property type="entry name" value="Transcription factor, T-box"/>
    <property type="match status" value="1"/>
</dbReference>
<proteinExistence type="predicted"/>
<sequence>MMMDQAHFGEYLLRQQMLHAAQLSGLQHRVGADCEPPACEARLLNGDLWRRFHDIGTEMIITKGGRQFVHFSKWPGTKLHLIISLFALRRNPFNYVFFLIDNVQRAVKKLHVARDLGASTVLRPRSPGGPVACPGQGQQRPHANYTLISSSINRWQPYGRGGPKARLSKKVRSITSDSLVLKQKYSIINGV</sequence>
<dbReference type="InterPro" id="IPR008967">
    <property type="entry name" value="p53-like_TF_DNA-bd_sf"/>
</dbReference>
<keyword evidence="2 5" id="KW-0238">DNA-binding</keyword>
<keyword evidence="1" id="KW-0805">Transcription regulation</keyword>
<dbReference type="InterPro" id="IPR046360">
    <property type="entry name" value="T-box_DNA-bd"/>
</dbReference>
<organism evidence="7 8">
    <name type="scientific">Plutella xylostella</name>
    <name type="common">Diamondback moth</name>
    <name type="synonym">Plutella maculipennis</name>
    <dbReference type="NCBI Taxonomy" id="51655"/>
    <lineage>
        <taxon>Eukaryota</taxon>
        <taxon>Metazoa</taxon>
        <taxon>Ecdysozoa</taxon>
        <taxon>Arthropoda</taxon>
        <taxon>Hexapoda</taxon>
        <taxon>Insecta</taxon>
        <taxon>Pterygota</taxon>
        <taxon>Neoptera</taxon>
        <taxon>Endopterygota</taxon>
        <taxon>Lepidoptera</taxon>
        <taxon>Glossata</taxon>
        <taxon>Ditrysia</taxon>
        <taxon>Yponomeutoidea</taxon>
        <taxon>Plutellidae</taxon>
        <taxon>Plutella</taxon>
    </lineage>
</organism>